<organism evidence="1 2">
    <name type="scientific">Cannabis sativa</name>
    <name type="common">Hemp</name>
    <name type="synonym">Marijuana</name>
    <dbReference type="NCBI Taxonomy" id="3483"/>
    <lineage>
        <taxon>Eukaryota</taxon>
        <taxon>Viridiplantae</taxon>
        <taxon>Streptophyta</taxon>
        <taxon>Embryophyta</taxon>
        <taxon>Tracheophyta</taxon>
        <taxon>Spermatophyta</taxon>
        <taxon>Magnoliopsida</taxon>
        <taxon>eudicotyledons</taxon>
        <taxon>Gunneridae</taxon>
        <taxon>Pentapetalae</taxon>
        <taxon>rosids</taxon>
        <taxon>fabids</taxon>
        <taxon>Rosales</taxon>
        <taxon>Cannabaceae</taxon>
        <taxon>Cannabis</taxon>
    </lineage>
</organism>
<protein>
    <submittedName>
        <fullName evidence="1">Uncharacterized protein</fullName>
    </submittedName>
</protein>
<dbReference type="EnsemblPlants" id="evm.model.ctgX229.1">
    <property type="protein sequence ID" value="cds.evm.model.ctgX229.1"/>
    <property type="gene ID" value="evm.TU.ctgX229.1"/>
</dbReference>
<accession>A0A803QS34</accession>
<dbReference type="Gramene" id="evm.model.ctgX229.1">
    <property type="protein sequence ID" value="cds.evm.model.ctgX229.1"/>
    <property type="gene ID" value="evm.TU.ctgX229.1"/>
</dbReference>
<evidence type="ECO:0000313" key="2">
    <source>
        <dbReference type="Proteomes" id="UP000596661"/>
    </source>
</evidence>
<dbReference type="AlphaFoldDB" id="A0A803QS34"/>
<sequence length="70" mass="7804">MNAAVRVLQYVKATPGQGIYFPADSEVQLRAYTDSDWAACPDTRRSTIVWLLSILKELNVDHEGPKNAVL</sequence>
<proteinExistence type="predicted"/>
<evidence type="ECO:0000313" key="1">
    <source>
        <dbReference type="EnsemblPlants" id="cds.evm.model.ctgX229.1"/>
    </source>
</evidence>
<reference evidence="1" key="1">
    <citation type="submission" date="2021-03" db="UniProtKB">
        <authorList>
            <consortium name="EnsemblPlants"/>
        </authorList>
    </citation>
    <scope>IDENTIFICATION</scope>
</reference>
<keyword evidence="2" id="KW-1185">Reference proteome</keyword>
<dbReference type="Proteomes" id="UP000596661">
    <property type="component" value="Unassembled WGS sequence"/>
</dbReference>
<name>A0A803QS34_CANSA</name>
<dbReference type="PANTHER" id="PTHR11439:SF498">
    <property type="entry name" value="DNAK FAMILY PROTEIN"/>
    <property type="match status" value="1"/>
</dbReference>
<dbReference type="OMA" id="MRSTIGF"/>
<dbReference type="PANTHER" id="PTHR11439">
    <property type="entry name" value="GAG-POL-RELATED RETROTRANSPOSON"/>
    <property type="match status" value="1"/>
</dbReference>